<dbReference type="RefSeq" id="WP_054875192.1">
    <property type="nucleotide sequence ID" value="NZ_LKET01000032.1"/>
</dbReference>
<gene>
    <name evidence="6" type="primary">dapL</name>
    <name evidence="6" type="ORF">OXPF_21510</name>
</gene>
<protein>
    <recommendedName>
        <fullName evidence="4">Aminotransferase</fullName>
        <ecNumber evidence="4">2.6.1.-</ecNumber>
    </recommendedName>
</protein>
<dbReference type="Proteomes" id="UP000050326">
    <property type="component" value="Unassembled WGS sequence"/>
</dbReference>
<proteinExistence type="inferred from homology"/>
<dbReference type="EC" id="2.6.1.-" evidence="4"/>
<dbReference type="Gene3D" id="3.40.640.10">
    <property type="entry name" value="Type I PLP-dependent aspartate aminotransferase-like (Major domain)"/>
    <property type="match status" value="1"/>
</dbReference>
<dbReference type="PROSITE" id="PS00105">
    <property type="entry name" value="AA_TRANSFER_CLASS_1"/>
    <property type="match status" value="1"/>
</dbReference>
<dbReference type="InterPro" id="IPR015421">
    <property type="entry name" value="PyrdxlP-dep_Trfase_major"/>
</dbReference>
<dbReference type="PATRIC" id="fig|36849.3.peg.2270"/>
<dbReference type="Pfam" id="PF00155">
    <property type="entry name" value="Aminotran_1_2"/>
    <property type="match status" value="1"/>
</dbReference>
<feature type="domain" description="Aminotransferase class I/classII large" evidence="5">
    <location>
        <begin position="31"/>
        <end position="379"/>
    </location>
</feature>
<dbReference type="OrthoDB" id="9802328at2"/>
<keyword evidence="2 4" id="KW-0032">Aminotransferase</keyword>
<keyword evidence="3 4" id="KW-0808">Transferase</keyword>
<accession>A0A0P8W8C3</accession>
<dbReference type="InterPro" id="IPR015424">
    <property type="entry name" value="PyrdxlP-dep_Trfase"/>
</dbReference>
<evidence type="ECO:0000256" key="4">
    <source>
        <dbReference type="RuleBase" id="RU000481"/>
    </source>
</evidence>
<dbReference type="CDD" id="cd00609">
    <property type="entry name" value="AAT_like"/>
    <property type="match status" value="1"/>
</dbReference>
<evidence type="ECO:0000313" key="6">
    <source>
        <dbReference type="EMBL" id="KPU43986.1"/>
    </source>
</evidence>
<reference evidence="6 7" key="1">
    <citation type="submission" date="2015-09" db="EMBL/GenBank/DDBJ databases">
        <title>Genome sequence of Oxobacter pfennigii DSM 3222.</title>
        <authorList>
            <person name="Poehlein A."/>
            <person name="Bengelsdorf F.R."/>
            <person name="Schiel-Bengelsdorf B."/>
            <person name="Duerre P."/>
            <person name="Daniel R."/>
        </authorList>
    </citation>
    <scope>NUCLEOTIDE SEQUENCE [LARGE SCALE GENOMIC DNA]</scope>
    <source>
        <strain evidence="6 7">DSM 3222</strain>
    </source>
</reference>
<keyword evidence="7" id="KW-1185">Reference proteome</keyword>
<sequence length="386" mass="43161">MREYHRIGRIPQYTLYELNNIKRRLIREGREVIDLSIGDPDLPTPEFIVNALKEGLEQEEYHKYPPYQGTLEFRNAVSAYYKRRFNVDLDPESEVVALIGSKEGITHLSLALIDEGDIGLVPEPGYPIYRASLYLSGGKPYIMPLKEENNFEPDLNAIDEEILKEAKLIYINYPNNPTGAVCKTDTLEKIIKLGKENNIIVCNDAAYNEIVFDNNKPVSILNIEGAKDTAVELGSLSKSFSMTGWRIGYAVGNKDVLSKLMLVKVNTDSGQFSAIQHAASIALNMGDDYVKYIRSVYEKRRDTCLKVIKSSGFEAVVPKGSIYIWLKVPSGFSSEEFSAKMLQDFGVIMTPGTAFGDLGEGYLRIAMTADENLMKKAIGIIKNGIE</sequence>
<dbReference type="GO" id="GO:0030170">
    <property type="term" value="F:pyridoxal phosphate binding"/>
    <property type="evidence" value="ECO:0007669"/>
    <property type="project" value="InterPro"/>
</dbReference>
<organism evidence="6 7">
    <name type="scientific">Oxobacter pfennigii</name>
    <dbReference type="NCBI Taxonomy" id="36849"/>
    <lineage>
        <taxon>Bacteria</taxon>
        <taxon>Bacillati</taxon>
        <taxon>Bacillota</taxon>
        <taxon>Clostridia</taxon>
        <taxon>Eubacteriales</taxon>
        <taxon>Clostridiaceae</taxon>
        <taxon>Oxobacter</taxon>
    </lineage>
</organism>
<dbReference type="InterPro" id="IPR015422">
    <property type="entry name" value="PyrdxlP-dep_Trfase_small"/>
</dbReference>
<dbReference type="InterPro" id="IPR004838">
    <property type="entry name" value="NHTrfase_class1_PyrdxlP-BS"/>
</dbReference>
<evidence type="ECO:0000259" key="5">
    <source>
        <dbReference type="Pfam" id="PF00155"/>
    </source>
</evidence>
<dbReference type="Gene3D" id="3.90.1150.10">
    <property type="entry name" value="Aspartate Aminotransferase, domain 1"/>
    <property type="match status" value="1"/>
</dbReference>
<comment type="similarity">
    <text evidence="4">Belongs to the class-I pyridoxal-phosphate-dependent aminotransferase family.</text>
</comment>
<evidence type="ECO:0000313" key="7">
    <source>
        <dbReference type="Proteomes" id="UP000050326"/>
    </source>
</evidence>
<evidence type="ECO:0000256" key="1">
    <source>
        <dbReference type="ARBA" id="ARBA00001933"/>
    </source>
</evidence>
<dbReference type="STRING" id="36849.OXPF_21510"/>
<comment type="caution">
    <text evidence="6">The sequence shown here is derived from an EMBL/GenBank/DDBJ whole genome shotgun (WGS) entry which is preliminary data.</text>
</comment>
<evidence type="ECO:0000256" key="3">
    <source>
        <dbReference type="ARBA" id="ARBA00022679"/>
    </source>
</evidence>
<dbReference type="EMBL" id="LKET01000032">
    <property type="protein sequence ID" value="KPU43986.1"/>
    <property type="molecule type" value="Genomic_DNA"/>
</dbReference>
<evidence type="ECO:0000256" key="2">
    <source>
        <dbReference type="ARBA" id="ARBA00022576"/>
    </source>
</evidence>
<dbReference type="SUPFAM" id="SSF53383">
    <property type="entry name" value="PLP-dependent transferases"/>
    <property type="match status" value="1"/>
</dbReference>
<dbReference type="NCBIfam" id="NF006756">
    <property type="entry name" value="PRK09276.1"/>
    <property type="match status" value="1"/>
</dbReference>
<comment type="cofactor">
    <cofactor evidence="1 4">
        <name>pyridoxal 5'-phosphate</name>
        <dbReference type="ChEBI" id="CHEBI:597326"/>
    </cofactor>
</comment>
<dbReference type="PANTHER" id="PTHR42832">
    <property type="entry name" value="AMINO ACID AMINOTRANSFERASE"/>
    <property type="match status" value="1"/>
</dbReference>
<dbReference type="InterPro" id="IPR050881">
    <property type="entry name" value="LL-DAP_aminotransferase"/>
</dbReference>
<dbReference type="InterPro" id="IPR004839">
    <property type="entry name" value="Aminotransferase_I/II_large"/>
</dbReference>
<dbReference type="AlphaFoldDB" id="A0A0P8W8C3"/>
<name>A0A0P8W8C3_9CLOT</name>
<dbReference type="PANTHER" id="PTHR42832:SF3">
    <property type="entry name" value="L-GLUTAMINE--4-(METHYLSULFANYL)-2-OXOBUTANOATE AMINOTRANSFERASE"/>
    <property type="match status" value="1"/>
</dbReference>
<dbReference type="GO" id="GO:0008483">
    <property type="term" value="F:transaminase activity"/>
    <property type="evidence" value="ECO:0007669"/>
    <property type="project" value="UniProtKB-KW"/>
</dbReference>